<dbReference type="GO" id="GO:0045296">
    <property type="term" value="F:cadherin binding"/>
    <property type="evidence" value="ECO:0007669"/>
    <property type="project" value="TreeGrafter"/>
</dbReference>
<keyword evidence="5" id="KW-0732">Signal</keyword>
<feature type="non-terminal residue" evidence="15">
    <location>
        <position position="788"/>
    </location>
</feature>
<evidence type="ECO:0000256" key="2">
    <source>
        <dbReference type="ARBA" id="ARBA00022475"/>
    </source>
</evidence>
<dbReference type="PROSITE" id="PS50268">
    <property type="entry name" value="CADHERIN_2"/>
    <property type="match status" value="5"/>
</dbReference>
<sequence>MVDLTRCGTQVLPVKTSDPDFDMQSDGTINTLRVTTIPVSGRMFSVWLQDPAGHSEKLNVRLSPEIPGFPVPSSGARKRYKRRWSPLPFQITENDSPPFPKEIEMIGSDSSVNHSVYYIISGPGVTQEPLGLFSLDTNTALLRVHRPVDREQISQFKLLVKVFDKDTEEETDLPLTVTVNVKDVNDNAPEFSGPLQFSVLEQSRPGTVVGKVNATDRDDPQTLHAKIAYSLLSGGDAFVIDPGTGVIATRTGTLDREVKDTHLLVVQIKDMNGAWNGRSNTATATVTLQDINDNPPAFARPSFRARVEENQPDGLILRIPVEDRDLAGTPSWRALFFITRGNEDGNFRIERDAKTNEGLLLALDYEKTSKVSLMVQAQNEVDLKGTTASWLSVPVDVEVLDVDEGPEFLVQNLYLTIEENTAAGTVIGTYTATDPETRSSRGIRYHKLSDPALWIDVSEVTGELRVAGAVDRESPFVERDLYNITVRAVDSSSKSATGTVVIHIEDKNDNTPHIPQKSLTLCETDGGLGSVVVTAEDKDDFPFAEPFTFELADRHDDSWTIIRLNGTAALLQEAKELPVGNYTVPLFVRDQQSLGAEQMVTVRVCHCADGECLPPRRSVALGLWGLLAALLGLVLLVLFCVCFSLVCVTKPEKAFIKDSQDGAGILLQSNTEGPGEAVDAAVLVSPAAPEQSAKGSVSDGRGQHILGARAEQSMQQHADGLALGDSLGQRTVAHYGSGLRALDERRFRFIDRSLNAIWETNGLYINKKLSDFTAEGDGHLADDVLHSY</sequence>
<dbReference type="GO" id="GO:0001841">
    <property type="term" value="P:neural tube formation"/>
    <property type="evidence" value="ECO:0007669"/>
    <property type="project" value="UniProtKB-ARBA"/>
</dbReference>
<dbReference type="GO" id="GO:0007498">
    <property type="term" value="P:mesoderm development"/>
    <property type="evidence" value="ECO:0007669"/>
    <property type="project" value="UniProtKB-ARBA"/>
</dbReference>
<keyword evidence="2" id="KW-1003">Cell membrane</keyword>
<keyword evidence="4" id="KW-0479">Metal-binding</keyword>
<dbReference type="GO" id="GO:0000902">
    <property type="term" value="P:cell morphogenesis"/>
    <property type="evidence" value="ECO:0007669"/>
    <property type="project" value="TreeGrafter"/>
</dbReference>
<dbReference type="FunFam" id="2.60.40.60:FF:000031">
    <property type="entry name" value="Cadherin 3"/>
    <property type="match status" value="1"/>
</dbReference>
<dbReference type="InterPro" id="IPR039808">
    <property type="entry name" value="Cadherin"/>
</dbReference>
<feature type="domain" description="Cadherin" evidence="14">
    <location>
        <begin position="83"/>
        <end position="191"/>
    </location>
</feature>
<dbReference type="CDD" id="cd11304">
    <property type="entry name" value="Cadherin_repeat"/>
    <property type="match status" value="4"/>
</dbReference>
<dbReference type="GO" id="GO:0060027">
    <property type="term" value="P:convergent extension involved in gastrulation"/>
    <property type="evidence" value="ECO:0007669"/>
    <property type="project" value="UniProtKB-ARBA"/>
</dbReference>
<dbReference type="Proteomes" id="UP000034805">
    <property type="component" value="Unassembled WGS sequence"/>
</dbReference>
<accession>A0A0P7VXG5</accession>
<evidence type="ECO:0000256" key="11">
    <source>
        <dbReference type="ARBA" id="ARBA00023180"/>
    </source>
</evidence>
<organism evidence="15 16">
    <name type="scientific">Scleropages formosus</name>
    <name type="common">Asian bonytongue</name>
    <name type="synonym">Osteoglossum formosum</name>
    <dbReference type="NCBI Taxonomy" id="113540"/>
    <lineage>
        <taxon>Eukaryota</taxon>
        <taxon>Metazoa</taxon>
        <taxon>Chordata</taxon>
        <taxon>Craniata</taxon>
        <taxon>Vertebrata</taxon>
        <taxon>Euteleostomi</taxon>
        <taxon>Actinopterygii</taxon>
        <taxon>Neopterygii</taxon>
        <taxon>Teleostei</taxon>
        <taxon>Osteoglossocephala</taxon>
        <taxon>Osteoglossomorpha</taxon>
        <taxon>Osteoglossiformes</taxon>
        <taxon>Osteoglossidae</taxon>
        <taxon>Scleropages</taxon>
    </lineage>
</organism>
<evidence type="ECO:0000259" key="14">
    <source>
        <dbReference type="PROSITE" id="PS50268"/>
    </source>
</evidence>
<dbReference type="GO" id="GO:0042074">
    <property type="term" value="P:cell migration involved in gastrulation"/>
    <property type="evidence" value="ECO:0007669"/>
    <property type="project" value="UniProtKB-ARBA"/>
</dbReference>
<dbReference type="GO" id="GO:0005509">
    <property type="term" value="F:calcium ion binding"/>
    <property type="evidence" value="ECO:0007669"/>
    <property type="project" value="UniProtKB-UniRule"/>
</dbReference>
<dbReference type="STRING" id="113540.ENSSFOP00015056655"/>
<dbReference type="FunFam" id="2.60.40.60:FF:000027">
    <property type="entry name" value="Cadherin 2"/>
    <property type="match status" value="1"/>
</dbReference>
<dbReference type="Pfam" id="PF00028">
    <property type="entry name" value="Cadherin"/>
    <property type="match status" value="4"/>
</dbReference>
<evidence type="ECO:0000256" key="7">
    <source>
        <dbReference type="ARBA" id="ARBA00022837"/>
    </source>
</evidence>
<evidence type="ECO:0000256" key="3">
    <source>
        <dbReference type="ARBA" id="ARBA00022692"/>
    </source>
</evidence>
<evidence type="ECO:0000256" key="6">
    <source>
        <dbReference type="ARBA" id="ARBA00022737"/>
    </source>
</evidence>
<dbReference type="GO" id="GO:0007043">
    <property type="term" value="P:cell-cell junction assembly"/>
    <property type="evidence" value="ECO:0007669"/>
    <property type="project" value="TreeGrafter"/>
</dbReference>
<dbReference type="GO" id="GO:0008013">
    <property type="term" value="F:beta-catenin binding"/>
    <property type="evidence" value="ECO:0007669"/>
    <property type="project" value="TreeGrafter"/>
</dbReference>
<dbReference type="GO" id="GO:0007156">
    <property type="term" value="P:homophilic cell adhesion via plasma membrane adhesion molecules"/>
    <property type="evidence" value="ECO:0007669"/>
    <property type="project" value="InterPro"/>
</dbReference>
<keyword evidence="11" id="KW-0325">Glycoprotein</keyword>
<dbReference type="PRINTS" id="PR00205">
    <property type="entry name" value="CADHERIN"/>
</dbReference>
<evidence type="ECO:0000256" key="9">
    <source>
        <dbReference type="ARBA" id="ARBA00022989"/>
    </source>
</evidence>
<dbReference type="GO" id="GO:0034332">
    <property type="term" value="P:adherens junction organization"/>
    <property type="evidence" value="ECO:0007669"/>
    <property type="project" value="UniProtKB-ARBA"/>
</dbReference>
<feature type="domain" description="Cadherin" evidence="14">
    <location>
        <begin position="299"/>
        <end position="408"/>
    </location>
</feature>
<dbReference type="FunFam" id="2.60.40.60:FF:000022">
    <property type="entry name" value="Cadherin 2"/>
    <property type="match status" value="1"/>
</dbReference>
<feature type="domain" description="Cadherin" evidence="14">
    <location>
        <begin position="529"/>
        <end position="617"/>
    </location>
</feature>
<dbReference type="GO" id="GO:0005912">
    <property type="term" value="C:adherens junction"/>
    <property type="evidence" value="ECO:0007669"/>
    <property type="project" value="TreeGrafter"/>
</dbReference>
<keyword evidence="3 13" id="KW-0812">Transmembrane</keyword>
<dbReference type="FunFam" id="2.60.40.60:FF:000019">
    <property type="entry name" value="Cadherin 2"/>
    <property type="match status" value="1"/>
</dbReference>
<keyword evidence="9 13" id="KW-1133">Transmembrane helix</keyword>
<dbReference type="SMART" id="SM00112">
    <property type="entry name" value="CA"/>
    <property type="match status" value="5"/>
</dbReference>
<comment type="subcellular location">
    <subcellularLocation>
        <location evidence="1">Cell membrane</location>
        <topology evidence="1">Single-pass type I membrane protein</topology>
    </subcellularLocation>
</comment>
<dbReference type="InterPro" id="IPR002126">
    <property type="entry name" value="Cadherin-like_dom"/>
</dbReference>
<evidence type="ECO:0000256" key="10">
    <source>
        <dbReference type="ARBA" id="ARBA00023136"/>
    </source>
</evidence>
<dbReference type="GO" id="GO:0007398">
    <property type="term" value="P:ectoderm development"/>
    <property type="evidence" value="ECO:0007669"/>
    <property type="project" value="UniProtKB-ARBA"/>
</dbReference>
<keyword evidence="7 12" id="KW-0106">Calcium</keyword>
<dbReference type="GO" id="GO:0055113">
    <property type="term" value="P:epiboly involved in gastrulation with mouth forming second"/>
    <property type="evidence" value="ECO:0007669"/>
    <property type="project" value="UniProtKB-ARBA"/>
</dbReference>
<keyword evidence="10 13" id="KW-0472">Membrane</keyword>
<comment type="caution">
    <text evidence="15">The sequence shown here is derived from an EMBL/GenBank/DDBJ whole genome shotgun (WGS) entry which is preliminary data.</text>
</comment>
<evidence type="ECO:0000313" key="15">
    <source>
        <dbReference type="EMBL" id="KPP78749.1"/>
    </source>
</evidence>
<feature type="domain" description="Cadherin" evidence="14">
    <location>
        <begin position="409"/>
        <end position="514"/>
    </location>
</feature>
<dbReference type="GO" id="GO:0016339">
    <property type="term" value="P:calcium-dependent cell-cell adhesion via plasma membrane cell adhesion molecules"/>
    <property type="evidence" value="ECO:0007669"/>
    <property type="project" value="TreeGrafter"/>
</dbReference>
<dbReference type="InterPro" id="IPR020894">
    <property type="entry name" value="Cadherin_CS"/>
</dbReference>
<proteinExistence type="predicted"/>
<dbReference type="EMBL" id="JARO02000387">
    <property type="protein sequence ID" value="KPP78749.1"/>
    <property type="molecule type" value="Genomic_DNA"/>
</dbReference>
<evidence type="ECO:0000256" key="12">
    <source>
        <dbReference type="PROSITE-ProRule" id="PRU00043"/>
    </source>
</evidence>
<dbReference type="GO" id="GO:0030010">
    <property type="term" value="P:establishment of cell polarity"/>
    <property type="evidence" value="ECO:0007669"/>
    <property type="project" value="UniProtKB-ARBA"/>
</dbReference>
<name>A0A0P7VXG5_SCLFO</name>
<feature type="transmembrane region" description="Helical" evidence="13">
    <location>
        <begin position="621"/>
        <end position="648"/>
    </location>
</feature>
<dbReference type="GO" id="GO:0001764">
    <property type="term" value="P:neuron migration"/>
    <property type="evidence" value="ECO:0007669"/>
    <property type="project" value="UniProtKB-ARBA"/>
</dbReference>
<keyword evidence="8" id="KW-0130">Cell adhesion</keyword>
<dbReference type="PROSITE" id="PS00232">
    <property type="entry name" value="CADHERIN_1"/>
    <property type="match status" value="2"/>
</dbReference>
<dbReference type="AlphaFoldDB" id="A0A0P7VXG5"/>
<evidence type="ECO:0000256" key="13">
    <source>
        <dbReference type="SAM" id="Phobius"/>
    </source>
</evidence>
<dbReference type="GO" id="GO:0044331">
    <property type="term" value="P:cell-cell adhesion mediated by cadherin"/>
    <property type="evidence" value="ECO:0007669"/>
    <property type="project" value="TreeGrafter"/>
</dbReference>
<dbReference type="InterPro" id="IPR015919">
    <property type="entry name" value="Cadherin-like_sf"/>
</dbReference>
<evidence type="ECO:0000313" key="16">
    <source>
        <dbReference type="Proteomes" id="UP000034805"/>
    </source>
</evidence>
<dbReference type="PANTHER" id="PTHR24027">
    <property type="entry name" value="CADHERIN-23"/>
    <property type="match status" value="1"/>
</dbReference>
<gene>
    <name evidence="15" type="ORF">Z043_101726</name>
</gene>
<evidence type="ECO:0000256" key="4">
    <source>
        <dbReference type="ARBA" id="ARBA00022723"/>
    </source>
</evidence>
<protein>
    <recommendedName>
        <fullName evidence="14">Cadherin domain-containing protein</fullName>
    </recommendedName>
</protein>
<dbReference type="PANTHER" id="PTHR24027:SF422">
    <property type="entry name" value="CADHERIN DOMAIN-CONTAINING PROTEIN"/>
    <property type="match status" value="1"/>
</dbReference>
<feature type="domain" description="Cadherin" evidence="14">
    <location>
        <begin position="191"/>
        <end position="298"/>
    </location>
</feature>
<dbReference type="FunFam" id="2.60.40.60:FF:000011">
    <property type="entry name" value="Cadherin 1"/>
    <property type="match status" value="1"/>
</dbReference>
<reference evidence="15 16" key="1">
    <citation type="submission" date="2015-08" db="EMBL/GenBank/DDBJ databases">
        <title>The genome of the Asian arowana (Scleropages formosus).</title>
        <authorList>
            <person name="Tan M.H."/>
            <person name="Gan H.M."/>
            <person name="Croft L.J."/>
            <person name="Austin C.M."/>
        </authorList>
    </citation>
    <scope>NUCLEOTIDE SEQUENCE [LARGE SCALE GENOMIC DNA]</scope>
    <source>
        <strain evidence="15">Aro1</strain>
    </source>
</reference>
<dbReference type="GO" id="GO:0016342">
    <property type="term" value="C:catenin complex"/>
    <property type="evidence" value="ECO:0007669"/>
    <property type="project" value="TreeGrafter"/>
</dbReference>
<keyword evidence="6" id="KW-0677">Repeat</keyword>
<evidence type="ECO:0000256" key="5">
    <source>
        <dbReference type="ARBA" id="ARBA00022729"/>
    </source>
</evidence>
<evidence type="ECO:0000256" key="8">
    <source>
        <dbReference type="ARBA" id="ARBA00022889"/>
    </source>
</evidence>
<dbReference type="Gene3D" id="2.60.40.60">
    <property type="entry name" value="Cadherins"/>
    <property type="match status" value="5"/>
</dbReference>
<dbReference type="SUPFAM" id="SSF49313">
    <property type="entry name" value="Cadherin-like"/>
    <property type="match status" value="6"/>
</dbReference>
<evidence type="ECO:0000256" key="1">
    <source>
        <dbReference type="ARBA" id="ARBA00004251"/>
    </source>
</evidence>